<evidence type="ECO:0000313" key="2">
    <source>
        <dbReference type="Proteomes" id="UP001357452"/>
    </source>
</evidence>
<reference evidence="1 2" key="1">
    <citation type="submission" date="2024-01" db="EMBL/GenBank/DDBJ databases">
        <title>Niabella digestum sp. nov., isolated from waste digestion system.</title>
        <authorList>
            <person name="Zhang L."/>
        </authorList>
    </citation>
    <scope>NUCLEOTIDE SEQUENCE [LARGE SCALE GENOMIC DNA]</scope>
    <source>
        <strain evidence="1 2">A18</strain>
    </source>
</reference>
<keyword evidence="2" id="KW-1185">Reference proteome</keyword>
<sequence>MEDISIARGLSEIICFARNDEVVFGHIVFCWTVVDPQPNALRHIMHYRYGNGAVYEEDVRALFLANPRIQERIFSMINAQLRANPRWDAGSIIGRGVDDGVEPPIRQRDYDSTDWLNSNGNIDEVHWRLIDDYNPFDNRETDERDYYLRAVRRPRTVRVQITIRDPYTWHPHEQRPTQCIHQAMERLKAYGAADYLTEGSAILTMPVNYD</sequence>
<dbReference type="RefSeq" id="WP_330973923.1">
    <property type="nucleotide sequence ID" value="NZ_JAZGLY010000002.1"/>
</dbReference>
<organism evidence="1 2">
    <name type="scientific">Niabella digestorum</name>
    <dbReference type="NCBI Taxonomy" id="3117701"/>
    <lineage>
        <taxon>Bacteria</taxon>
        <taxon>Pseudomonadati</taxon>
        <taxon>Bacteroidota</taxon>
        <taxon>Chitinophagia</taxon>
        <taxon>Chitinophagales</taxon>
        <taxon>Chitinophagaceae</taxon>
        <taxon>Niabella</taxon>
    </lineage>
</organism>
<protein>
    <submittedName>
        <fullName evidence="1">Uncharacterized protein</fullName>
    </submittedName>
</protein>
<accession>A0ABU7REU8</accession>
<dbReference type="Proteomes" id="UP001357452">
    <property type="component" value="Unassembled WGS sequence"/>
</dbReference>
<name>A0ABU7REU8_9BACT</name>
<proteinExistence type="predicted"/>
<comment type="caution">
    <text evidence="1">The sequence shown here is derived from an EMBL/GenBank/DDBJ whole genome shotgun (WGS) entry which is preliminary data.</text>
</comment>
<dbReference type="EMBL" id="JAZGLY010000002">
    <property type="protein sequence ID" value="MEE6186514.1"/>
    <property type="molecule type" value="Genomic_DNA"/>
</dbReference>
<gene>
    <name evidence="1" type="ORF">V2H41_04430</name>
</gene>
<evidence type="ECO:0000313" key="1">
    <source>
        <dbReference type="EMBL" id="MEE6186514.1"/>
    </source>
</evidence>